<evidence type="ECO:0000313" key="12">
    <source>
        <dbReference type="EMBL" id="MDP9869139.1"/>
    </source>
</evidence>
<dbReference type="GO" id="GO:0016301">
    <property type="term" value="F:kinase activity"/>
    <property type="evidence" value="ECO:0007669"/>
    <property type="project" value="UniProtKB-KW"/>
</dbReference>
<dbReference type="PANTHER" id="PTHR24421">
    <property type="entry name" value="NITRATE/NITRITE SENSOR PROTEIN NARX-RELATED"/>
    <property type="match status" value="1"/>
</dbReference>
<proteinExistence type="predicted"/>
<evidence type="ECO:0000256" key="10">
    <source>
        <dbReference type="SAM" id="Phobius"/>
    </source>
</evidence>
<comment type="catalytic activity">
    <reaction evidence="1">
        <text>ATP + protein L-histidine = ADP + protein N-phospho-L-histidine.</text>
        <dbReference type="EC" id="2.7.13.3"/>
    </reaction>
</comment>
<keyword evidence="4" id="KW-0808">Transferase</keyword>
<dbReference type="Gene3D" id="1.20.5.1930">
    <property type="match status" value="1"/>
</dbReference>
<dbReference type="Proteomes" id="UP001230426">
    <property type="component" value="Unassembled WGS sequence"/>
</dbReference>
<dbReference type="InterPro" id="IPR011712">
    <property type="entry name" value="Sig_transdc_His_kin_sub3_dim/P"/>
</dbReference>
<keyword evidence="6 12" id="KW-0418">Kinase</keyword>
<keyword evidence="5" id="KW-0547">Nucleotide-binding</keyword>
<accession>A0ABT9RIM1</accession>
<evidence type="ECO:0000256" key="3">
    <source>
        <dbReference type="ARBA" id="ARBA00022553"/>
    </source>
</evidence>
<keyword evidence="8" id="KW-0902">Two-component regulatory system</keyword>
<evidence type="ECO:0000313" key="13">
    <source>
        <dbReference type="Proteomes" id="UP001230426"/>
    </source>
</evidence>
<feature type="transmembrane region" description="Helical" evidence="10">
    <location>
        <begin position="124"/>
        <end position="147"/>
    </location>
</feature>
<keyword evidence="10" id="KW-0472">Membrane</keyword>
<organism evidence="12 13">
    <name type="scientific">Streptosporangium brasiliense</name>
    <dbReference type="NCBI Taxonomy" id="47480"/>
    <lineage>
        <taxon>Bacteria</taxon>
        <taxon>Bacillati</taxon>
        <taxon>Actinomycetota</taxon>
        <taxon>Actinomycetes</taxon>
        <taxon>Streptosporangiales</taxon>
        <taxon>Streptosporangiaceae</taxon>
        <taxon>Streptosporangium</taxon>
    </lineage>
</organism>
<evidence type="ECO:0000256" key="5">
    <source>
        <dbReference type="ARBA" id="ARBA00022741"/>
    </source>
</evidence>
<keyword evidence="3" id="KW-0597">Phosphoprotein</keyword>
<keyword evidence="13" id="KW-1185">Reference proteome</keyword>
<dbReference type="InterPro" id="IPR050482">
    <property type="entry name" value="Sensor_HK_TwoCompSys"/>
</dbReference>
<dbReference type="Pfam" id="PF07730">
    <property type="entry name" value="HisKA_3"/>
    <property type="match status" value="1"/>
</dbReference>
<feature type="domain" description="Signal transduction histidine kinase subgroup 3 dimerisation and phosphoacceptor" evidence="11">
    <location>
        <begin position="178"/>
        <end position="239"/>
    </location>
</feature>
<evidence type="ECO:0000256" key="8">
    <source>
        <dbReference type="ARBA" id="ARBA00023012"/>
    </source>
</evidence>
<dbReference type="EC" id="2.7.13.3" evidence="2"/>
<feature type="transmembrane region" description="Helical" evidence="10">
    <location>
        <begin position="12"/>
        <end position="32"/>
    </location>
</feature>
<evidence type="ECO:0000256" key="7">
    <source>
        <dbReference type="ARBA" id="ARBA00022840"/>
    </source>
</evidence>
<evidence type="ECO:0000259" key="11">
    <source>
        <dbReference type="Pfam" id="PF07730"/>
    </source>
</evidence>
<reference evidence="12 13" key="1">
    <citation type="submission" date="2023-07" db="EMBL/GenBank/DDBJ databases">
        <title>Sequencing the genomes of 1000 actinobacteria strains.</title>
        <authorList>
            <person name="Klenk H.-P."/>
        </authorList>
    </citation>
    <scope>NUCLEOTIDE SEQUENCE [LARGE SCALE GENOMIC DNA]</scope>
    <source>
        <strain evidence="12 13">DSM 44109</strain>
    </source>
</reference>
<sequence>MPSEDKHQPVAPVLLVTLLIVILAETATWLAWPSMTTLGDPSLLAVACVSAAGLVLARRRWPLVALLGAAVLFGRFIETGVALAVIAYGTASRIPARGVAWVPAGALQTVIALAPAPPAAWRQVTVVMVTISVICLAAPALLGLIVVQRERLVHALRERNDVLERAHELTASRARLLERSRIAQEMHDLIGHRLGLISLYAGGLELSATPPLAERARLVRDTAATAMNELRAVLKVLRGGADSPSDGLTDATGTRANWSAWSANRRRPGPRSPSAGPDPTSGRSTGRYG</sequence>
<feature type="region of interest" description="Disordered" evidence="9">
    <location>
        <begin position="240"/>
        <end position="289"/>
    </location>
</feature>
<evidence type="ECO:0000256" key="9">
    <source>
        <dbReference type="SAM" id="MobiDB-lite"/>
    </source>
</evidence>
<gene>
    <name evidence="12" type="ORF">J2S55_008405</name>
</gene>
<protein>
    <recommendedName>
        <fullName evidence="2">histidine kinase</fullName>
        <ecNumber evidence="2">2.7.13.3</ecNumber>
    </recommendedName>
</protein>
<keyword evidence="10" id="KW-1133">Transmembrane helix</keyword>
<evidence type="ECO:0000256" key="2">
    <source>
        <dbReference type="ARBA" id="ARBA00012438"/>
    </source>
</evidence>
<dbReference type="RefSeq" id="WP_306872687.1">
    <property type="nucleotide sequence ID" value="NZ_JAUSRB010000002.1"/>
</dbReference>
<feature type="compositionally biased region" description="Polar residues" evidence="9">
    <location>
        <begin position="251"/>
        <end position="262"/>
    </location>
</feature>
<keyword evidence="10" id="KW-0812">Transmembrane</keyword>
<name>A0ABT9RIM1_9ACTN</name>
<feature type="transmembrane region" description="Helical" evidence="10">
    <location>
        <begin position="64"/>
        <end position="88"/>
    </location>
</feature>
<evidence type="ECO:0000256" key="1">
    <source>
        <dbReference type="ARBA" id="ARBA00000085"/>
    </source>
</evidence>
<dbReference type="PANTHER" id="PTHR24421:SF10">
    <property type="entry name" value="NITRATE_NITRITE SENSOR PROTEIN NARQ"/>
    <property type="match status" value="1"/>
</dbReference>
<dbReference type="EMBL" id="JAUSRB010000002">
    <property type="protein sequence ID" value="MDP9869139.1"/>
    <property type="molecule type" value="Genomic_DNA"/>
</dbReference>
<keyword evidence="7" id="KW-0067">ATP-binding</keyword>
<evidence type="ECO:0000256" key="4">
    <source>
        <dbReference type="ARBA" id="ARBA00022679"/>
    </source>
</evidence>
<evidence type="ECO:0000256" key="6">
    <source>
        <dbReference type="ARBA" id="ARBA00022777"/>
    </source>
</evidence>
<comment type="caution">
    <text evidence="12">The sequence shown here is derived from an EMBL/GenBank/DDBJ whole genome shotgun (WGS) entry which is preliminary data.</text>
</comment>